<organism evidence="1">
    <name type="scientific">marine sediment metagenome</name>
    <dbReference type="NCBI Taxonomy" id="412755"/>
    <lineage>
        <taxon>unclassified sequences</taxon>
        <taxon>metagenomes</taxon>
        <taxon>ecological metagenomes</taxon>
    </lineage>
</organism>
<gene>
    <name evidence="1" type="ORF">LCGC14_3025390</name>
</gene>
<protein>
    <recommendedName>
        <fullName evidence="2">Methyltransferase type 11 domain-containing protein</fullName>
    </recommendedName>
</protein>
<proteinExistence type="predicted"/>
<comment type="caution">
    <text evidence="1">The sequence shown here is derived from an EMBL/GenBank/DDBJ whole genome shotgun (WGS) entry which is preliminary data.</text>
</comment>
<evidence type="ECO:0000313" key="1">
    <source>
        <dbReference type="EMBL" id="KKK60334.1"/>
    </source>
</evidence>
<feature type="non-terminal residue" evidence="1">
    <location>
        <position position="1"/>
    </location>
</feature>
<dbReference type="EMBL" id="LAZR01063020">
    <property type="protein sequence ID" value="KKK60334.1"/>
    <property type="molecule type" value="Genomic_DNA"/>
</dbReference>
<dbReference type="SUPFAM" id="SSF53335">
    <property type="entry name" value="S-adenosyl-L-methionine-dependent methyltransferases"/>
    <property type="match status" value="1"/>
</dbReference>
<evidence type="ECO:0008006" key="2">
    <source>
        <dbReference type="Google" id="ProtNLM"/>
    </source>
</evidence>
<sequence length="226" mass="25953">STLRLKGKKLAIGMNECLECGVKHQLLKRSYHSYISSYKKDYCLSEGKDGGQLSSHERYDHDNQLAGKRHTRYKEFLGKGNSILDIGSGNGAFVDCMHNLGYVAHGLEICENYLGYTQPTYQGDFLEVDVPFNSYDTITMHDVLEHLVDPVSALKKCHRILKKDGILIIDFPDFFIKEGLHHWKPIEHLWMLRKDQLVTLFKSCGFKKIVIEKPIPSKLLLIARER</sequence>
<dbReference type="InterPro" id="IPR029063">
    <property type="entry name" value="SAM-dependent_MTases_sf"/>
</dbReference>
<dbReference type="PANTHER" id="PTHR43861">
    <property type="entry name" value="TRANS-ACONITATE 2-METHYLTRANSFERASE-RELATED"/>
    <property type="match status" value="1"/>
</dbReference>
<dbReference type="PANTHER" id="PTHR43861:SF6">
    <property type="entry name" value="METHYLTRANSFERASE TYPE 11"/>
    <property type="match status" value="1"/>
</dbReference>
<dbReference type="CDD" id="cd02440">
    <property type="entry name" value="AdoMet_MTases"/>
    <property type="match status" value="1"/>
</dbReference>
<name>A0A0F8Z1L7_9ZZZZ</name>
<dbReference type="AlphaFoldDB" id="A0A0F8Z1L7"/>
<reference evidence="1" key="1">
    <citation type="journal article" date="2015" name="Nature">
        <title>Complex archaea that bridge the gap between prokaryotes and eukaryotes.</title>
        <authorList>
            <person name="Spang A."/>
            <person name="Saw J.H."/>
            <person name="Jorgensen S.L."/>
            <person name="Zaremba-Niedzwiedzka K."/>
            <person name="Martijn J."/>
            <person name="Lind A.E."/>
            <person name="van Eijk R."/>
            <person name="Schleper C."/>
            <person name="Guy L."/>
            <person name="Ettema T.J."/>
        </authorList>
    </citation>
    <scope>NUCLEOTIDE SEQUENCE</scope>
</reference>
<dbReference type="Pfam" id="PF13489">
    <property type="entry name" value="Methyltransf_23"/>
    <property type="match status" value="1"/>
</dbReference>
<dbReference type="Gene3D" id="3.40.50.150">
    <property type="entry name" value="Vaccinia Virus protein VP39"/>
    <property type="match status" value="1"/>
</dbReference>
<accession>A0A0F8Z1L7</accession>